<dbReference type="Pfam" id="PF01569">
    <property type="entry name" value="PAP2"/>
    <property type="match status" value="1"/>
</dbReference>
<name>A0A9P0BD94_BRAAE</name>
<dbReference type="SMART" id="SM00014">
    <property type="entry name" value="acidPPc"/>
    <property type="match status" value="1"/>
</dbReference>
<feature type="transmembrane region" description="Helical" evidence="1">
    <location>
        <begin position="167"/>
        <end position="186"/>
    </location>
</feature>
<feature type="transmembrane region" description="Helical" evidence="1">
    <location>
        <begin position="42"/>
        <end position="63"/>
    </location>
</feature>
<proteinExistence type="predicted"/>
<dbReference type="InterPro" id="IPR000326">
    <property type="entry name" value="PAP2/HPO"/>
</dbReference>
<organism evidence="3 4">
    <name type="scientific">Brassicogethes aeneus</name>
    <name type="common">Rape pollen beetle</name>
    <name type="synonym">Meligethes aeneus</name>
    <dbReference type="NCBI Taxonomy" id="1431903"/>
    <lineage>
        <taxon>Eukaryota</taxon>
        <taxon>Metazoa</taxon>
        <taxon>Ecdysozoa</taxon>
        <taxon>Arthropoda</taxon>
        <taxon>Hexapoda</taxon>
        <taxon>Insecta</taxon>
        <taxon>Pterygota</taxon>
        <taxon>Neoptera</taxon>
        <taxon>Endopterygota</taxon>
        <taxon>Coleoptera</taxon>
        <taxon>Polyphaga</taxon>
        <taxon>Cucujiformia</taxon>
        <taxon>Nitidulidae</taxon>
        <taxon>Meligethinae</taxon>
        <taxon>Brassicogethes</taxon>
    </lineage>
</organism>
<dbReference type="CDD" id="cd03391">
    <property type="entry name" value="PAP2_containing_2_like"/>
    <property type="match status" value="1"/>
</dbReference>
<dbReference type="PANTHER" id="PTHR14969">
    <property type="entry name" value="SPHINGOSINE-1-PHOSPHATE PHOSPHOHYDROLASE"/>
    <property type="match status" value="1"/>
</dbReference>
<protein>
    <recommendedName>
        <fullName evidence="2">Phosphatidic acid phosphatase type 2/haloperoxidase domain-containing protein</fullName>
    </recommendedName>
</protein>
<sequence length="210" mass="23666">MSERVPPLLRKILNADIKITKKFVVLANNFLPLKSLRVHYKALEISCHGIPWFAFWIAFTWFFNNTSLVQLQVNMLIGLFLDIVLIALTKAFFRRRRPTSNKDDALGQIGPDVFSFPSGHASRAAMVAFVFINLYPLPIFCIPPLLAWTTSICISRVLMLRHHLLDVAAGVLLGILEGVILSIIWLEQSTAVSLMSYISDEKLDGGEFHV</sequence>
<evidence type="ECO:0000259" key="2">
    <source>
        <dbReference type="SMART" id="SM00014"/>
    </source>
</evidence>
<dbReference type="AlphaFoldDB" id="A0A9P0BD94"/>
<dbReference type="GO" id="GO:0042392">
    <property type="term" value="F:sphingosine-1-phosphate phosphatase activity"/>
    <property type="evidence" value="ECO:0007669"/>
    <property type="project" value="TreeGrafter"/>
</dbReference>
<keyword evidence="1" id="KW-0472">Membrane</keyword>
<feature type="transmembrane region" description="Helical" evidence="1">
    <location>
        <begin position="75"/>
        <end position="93"/>
    </location>
</feature>
<reference evidence="3" key="1">
    <citation type="submission" date="2021-12" db="EMBL/GenBank/DDBJ databases">
        <authorList>
            <person name="King R."/>
        </authorList>
    </citation>
    <scope>NUCLEOTIDE SEQUENCE</scope>
</reference>
<gene>
    <name evidence="3" type="ORF">MELIAE_LOCUS9565</name>
</gene>
<feature type="transmembrane region" description="Helical" evidence="1">
    <location>
        <begin position="124"/>
        <end position="147"/>
    </location>
</feature>
<dbReference type="Proteomes" id="UP001154078">
    <property type="component" value="Chromosome 6"/>
</dbReference>
<feature type="domain" description="Phosphatidic acid phosphatase type 2/haloperoxidase" evidence="2">
    <location>
        <begin position="70"/>
        <end position="182"/>
    </location>
</feature>
<dbReference type="Gene3D" id="1.20.144.10">
    <property type="entry name" value="Phosphatidic acid phosphatase type 2/haloperoxidase"/>
    <property type="match status" value="1"/>
</dbReference>
<keyword evidence="4" id="KW-1185">Reference proteome</keyword>
<dbReference type="EMBL" id="OV121137">
    <property type="protein sequence ID" value="CAH0559479.1"/>
    <property type="molecule type" value="Genomic_DNA"/>
</dbReference>
<keyword evidence="1" id="KW-0812">Transmembrane</keyword>
<accession>A0A9P0BD94</accession>
<dbReference type="PANTHER" id="PTHR14969:SF13">
    <property type="entry name" value="AT30094P"/>
    <property type="match status" value="1"/>
</dbReference>
<evidence type="ECO:0000313" key="3">
    <source>
        <dbReference type="EMBL" id="CAH0559479.1"/>
    </source>
</evidence>
<dbReference type="SUPFAM" id="SSF48317">
    <property type="entry name" value="Acid phosphatase/Vanadium-dependent haloperoxidase"/>
    <property type="match status" value="1"/>
</dbReference>
<evidence type="ECO:0000256" key="1">
    <source>
        <dbReference type="SAM" id="Phobius"/>
    </source>
</evidence>
<keyword evidence="1" id="KW-1133">Transmembrane helix</keyword>
<dbReference type="InterPro" id="IPR036938">
    <property type="entry name" value="PAP2/HPO_sf"/>
</dbReference>
<dbReference type="OrthoDB" id="10266771at2759"/>
<evidence type="ECO:0000313" key="4">
    <source>
        <dbReference type="Proteomes" id="UP001154078"/>
    </source>
</evidence>